<gene>
    <name evidence="4 6" type="primary">bamB</name>
    <name evidence="6" type="ORF">D3F03_03640</name>
</gene>
<dbReference type="OrthoDB" id="5173551at2"/>
<evidence type="ECO:0000256" key="4">
    <source>
        <dbReference type="HAMAP-Rule" id="MF_00923"/>
    </source>
</evidence>
<dbReference type="EMBL" id="QXJC01000001">
    <property type="protein sequence ID" value="RID99518.1"/>
    <property type="molecule type" value="Genomic_DNA"/>
</dbReference>
<sequence length="384" mass="39680">MTALLPGFGRSVRFSAAFVCVSLLSACSLWKGGAEHPKPADLGPNVPVLGVRQAWVARIGSTAGLTLQVHADGGAVTLASSDGTVASLNTQTGADIWRTKVADGIAAGVGSDGHSSAIVSRENDLVVLQSGKEVWRHRLASQVFTAPLVAGERVFVMAADRSIAAFDAANGAPLWTLPGTGAPLVLRQAGVLLAVGDTLVAGISGRLVGINPDTGSVRWDAPLANARGTNDVERLVELVGPVSRVKASLCARAFQASVACADLAGGRVEWVQKSNGGDGISGDATTVVGAESNGNLVAWSRQDGRRIWASERLRYRRLSAPLLLGRSVVVGDDSGTVHFLSRDDASPLNRMATDGSPIEIAPVVSNDTLVVVTRAGGVFGFRPN</sequence>
<dbReference type="RefSeq" id="WP_119107967.1">
    <property type="nucleotide sequence ID" value="NZ_QXJC01000001.1"/>
</dbReference>
<proteinExistence type="inferred from homology"/>
<comment type="caution">
    <text evidence="6">The sequence shown here is derived from an EMBL/GenBank/DDBJ whole genome shotgun (WGS) entry which is preliminary data.</text>
</comment>
<dbReference type="Pfam" id="PF13360">
    <property type="entry name" value="PQQ_2"/>
    <property type="match status" value="1"/>
</dbReference>
<evidence type="ECO:0000313" key="7">
    <source>
        <dbReference type="Proteomes" id="UP000266302"/>
    </source>
</evidence>
<dbReference type="AlphaFoldDB" id="A0A398CER9"/>
<dbReference type="PANTHER" id="PTHR34512:SF30">
    <property type="entry name" value="OUTER MEMBRANE PROTEIN ASSEMBLY FACTOR BAMB"/>
    <property type="match status" value="1"/>
</dbReference>
<dbReference type="NCBIfam" id="TIGR03300">
    <property type="entry name" value="assembly_YfgL"/>
    <property type="match status" value="1"/>
</dbReference>
<evidence type="ECO:0000313" key="6">
    <source>
        <dbReference type="EMBL" id="RID99518.1"/>
    </source>
</evidence>
<dbReference type="InterPro" id="IPR002372">
    <property type="entry name" value="PQQ_rpt_dom"/>
</dbReference>
<evidence type="ECO:0000256" key="3">
    <source>
        <dbReference type="ARBA" id="ARBA00023237"/>
    </source>
</evidence>
<evidence type="ECO:0000256" key="1">
    <source>
        <dbReference type="ARBA" id="ARBA00022729"/>
    </source>
</evidence>
<feature type="domain" description="Pyrrolo-quinoline quinone repeat" evidence="5">
    <location>
        <begin position="82"/>
        <end position="309"/>
    </location>
</feature>
<keyword evidence="2 4" id="KW-0472">Membrane</keyword>
<dbReference type="HAMAP" id="MF_00923">
    <property type="entry name" value="OM_assembly_BamB"/>
    <property type="match status" value="1"/>
</dbReference>
<reference evidence="6 7" key="1">
    <citation type="submission" date="2018-09" db="EMBL/GenBank/DDBJ databases">
        <title>Draft genome of Simplicispira sp. NY-02.</title>
        <authorList>
            <person name="Im W.T."/>
        </authorList>
    </citation>
    <scope>NUCLEOTIDE SEQUENCE [LARGE SCALE GENOMIC DNA]</scope>
    <source>
        <strain evidence="6 7">NY-02</strain>
    </source>
</reference>
<accession>A0A398CER9</accession>
<dbReference type="GO" id="GO:0051205">
    <property type="term" value="P:protein insertion into membrane"/>
    <property type="evidence" value="ECO:0007669"/>
    <property type="project" value="UniProtKB-UniRule"/>
</dbReference>
<comment type="function">
    <text evidence="4">Part of the outer membrane protein assembly complex, which is involved in assembly and insertion of beta-barrel proteins into the outer membrane.</text>
</comment>
<evidence type="ECO:0000256" key="2">
    <source>
        <dbReference type="ARBA" id="ARBA00023136"/>
    </source>
</evidence>
<organism evidence="6 7">
    <name type="scientific">Simplicispira hankyongi</name>
    <dbReference type="NCBI Taxonomy" id="2315688"/>
    <lineage>
        <taxon>Bacteria</taxon>
        <taxon>Pseudomonadati</taxon>
        <taxon>Pseudomonadota</taxon>
        <taxon>Betaproteobacteria</taxon>
        <taxon>Burkholderiales</taxon>
        <taxon>Comamonadaceae</taxon>
        <taxon>Simplicispira</taxon>
    </lineage>
</organism>
<dbReference type="InterPro" id="IPR011047">
    <property type="entry name" value="Quinoprotein_ADH-like_sf"/>
</dbReference>
<dbReference type="Gene3D" id="2.130.10.10">
    <property type="entry name" value="YVTN repeat-like/Quinoprotein amine dehydrogenase"/>
    <property type="match status" value="1"/>
</dbReference>
<dbReference type="SUPFAM" id="SSF50998">
    <property type="entry name" value="Quinoprotein alcohol dehydrogenase-like"/>
    <property type="match status" value="1"/>
</dbReference>
<dbReference type="InterPro" id="IPR015943">
    <property type="entry name" value="WD40/YVTN_repeat-like_dom_sf"/>
</dbReference>
<dbReference type="SMART" id="SM00564">
    <property type="entry name" value="PQQ"/>
    <property type="match status" value="3"/>
</dbReference>
<keyword evidence="1 4" id="KW-0732">Signal</keyword>
<dbReference type="Proteomes" id="UP000266302">
    <property type="component" value="Unassembled WGS sequence"/>
</dbReference>
<dbReference type="InterPro" id="IPR018391">
    <property type="entry name" value="PQQ_b-propeller_rpt"/>
</dbReference>
<dbReference type="InterPro" id="IPR017687">
    <property type="entry name" value="BamB"/>
</dbReference>
<dbReference type="PANTHER" id="PTHR34512">
    <property type="entry name" value="CELL SURFACE PROTEIN"/>
    <property type="match status" value="1"/>
</dbReference>
<comment type="subunit">
    <text evidence="4">Part of the Bam complex.</text>
</comment>
<comment type="subcellular location">
    <subcellularLocation>
        <location evidence="4">Cell outer membrane</location>
    </subcellularLocation>
</comment>
<evidence type="ECO:0000259" key="5">
    <source>
        <dbReference type="Pfam" id="PF13360"/>
    </source>
</evidence>
<protein>
    <recommendedName>
        <fullName evidence="4">Outer membrane protein assembly factor BamB</fullName>
    </recommendedName>
</protein>
<keyword evidence="3 4" id="KW-0998">Cell outer membrane</keyword>
<keyword evidence="7" id="KW-1185">Reference proteome</keyword>
<name>A0A398CER9_9BURK</name>
<dbReference type="GO" id="GO:0043165">
    <property type="term" value="P:Gram-negative-bacterium-type cell outer membrane assembly"/>
    <property type="evidence" value="ECO:0007669"/>
    <property type="project" value="UniProtKB-UniRule"/>
</dbReference>
<dbReference type="GO" id="GO:0009279">
    <property type="term" value="C:cell outer membrane"/>
    <property type="evidence" value="ECO:0007669"/>
    <property type="project" value="UniProtKB-SubCell"/>
</dbReference>
<comment type="similarity">
    <text evidence="4">Belongs to the BamB family.</text>
</comment>